<reference evidence="1" key="1">
    <citation type="journal article" date="2020" name="Stud. Mycol.">
        <title>101 Dothideomycetes genomes: a test case for predicting lifestyles and emergence of pathogens.</title>
        <authorList>
            <person name="Haridas S."/>
            <person name="Albert R."/>
            <person name="Binder M."/>
            <person name="Bloem J."/>
            <person name="Labutti K."/>
            <person name="Salamov A."/>
            <person name="Andreopoulos B."/>
            <person name="Baker S."/>
            <person name="Barry K."/>
            <person name="Bills G."/>
            <person name="Bluhm B."/>
            <person name="Cannon C."/>
            <person name="Castanera R."/>
            <person name="Culley D."/>
            <person name="Daum C."/>
            <person name="Ezra D."/>
            <person name="Gonzalez J."/>
            <person name="Henrissat B."/>
            <person name="Kuo A."/>
            <person name="Liang C."/>
            <person name="Lipzen A."/>
            <person name="Lutzoni F."/>
            <person name="Magnuson J."/>
            <person name="Mondo S."/>
            <person name="Nolan M."/>
            <person name="Ohm R."/>
            <person name="Pangilinan J."/>
            <person name="Park H.-J."/>
            <person name="Ramirez L."/>
            <person name="Alfaro M."/>
            <person name="Sun H."/>
            <person name="Tritt A."/>
            <person name="Yoshinaga Y."/>
            <person name="Zwiers L.-H."/>
            <person name="Turgeon B."/>
            <person name="Goodwin S."/>
            <person name="Spatafora J."/>
            <person name="Crous P."/>
            <person name="Grigoriev I."/>
        </authorList>
    </citation>
    <scope>NUCLEOTIDE SEQUENCE</scope>
    <source>
        <strain evidence="1">CBS 101060</strain>
    </source>
</reference>
<dbReference type="EMBL" id="MU006104">
    <property type="protein sequence ID" value="KAF2836168.1"/>
    <property type="molecule type" value="Genomic_DNA"/>
</dbReference>
<dbReference type="Proteomes" id="UP000799429">
    <property type="component" value="Unassembled WGS sequence"/>
</dbReference>
<evidence type="ECO:0000313" key="2">
    <source>
        <dbReference type="Proteomes" id="UP000799429"/>
    </source>
</evidence>
<keyword evidence="2" id="KW-1185">Reference proteome</keyword>
<accession>A0A9P4S4P2</accession>
<dbReference type="AlphaFoldDB" id="A0A9P4S4P2"/>
<organism evidence="1 2">
    <name type="scientific">Patellaria atrata CBS 101060</name>
    <dbReference type="NCBI Taxonomy" id="1346257"/>
    <lineage>
        <taxon>Eukaryota</taxon>
        <taxon>Fungi</taxon>
        <taxon>Dikarya</taxon>
        <taxon>Ascomycota</taxon>
        <taxon>Pezizomycotina</taxon>
        <taxon>Dothideomycetes</taxon>
        <taxon>Dothideomycetes incertae sedis</taxon>
        <taxon>Patellariales</taxon>
        <taxon>Patellariaceae</taxon>
        <taxon>Patellaria</taxon>
    </lineage>
</organism>
<gene>
    <name evidence="1" type="ORF">M501DRAFT_996870</name>
</gene>
<feature type="non-terminal residue" evidence="1">
    <location>
        <position position="73"/>
    </location>
</feature>
<evidence type="ECO:0000313" key="1">
    <source>
        <dbReference type="EMBL" id="KAF2836168.1"/>
    </source>
</evidence>
<name>A0A9P4S4P2_9PEZI</name>
<protein>
    <submittedName>
        <fullName evidence="1">Uncharacterized protein</fullName>
    </submittedName>
</protein>
<comment type="caution">
    <text evidence="1">The sequence shown here is derived from an EMBL/GenBank/DDBJ whole genome shotgun (WGS) entry which is preliminary data.</text>
</comment>
<proteinExistence type="predicted"/>
<sequence length="73" mass="8032">MSFSSISPHDLRILSLLVAATHRIQTTSQLPGRRVTTPYKGKAKLPVSILTVTALMRWLSFTGTWDCSDEGVS</sequence>